<proteinExistence type="predicted"/>
<dbReference type="InterPro" id="IPR014756">
    <property type="entry name" value="Ig_E-set"/>
</dbReference>
<dbReference type="PANTHER" id="PTHR11188">
    <property type="entry name" value="ARRESTIN DOMAIN CONTAINING PROTEIN"/>
    <property type="match status" value="1"/>
</dbReference>
<evidence type="ECO:0000313" key="2">
    <source>
        <dbReference type="Proteomes" id="UP001300502"/>
    </source>
</evidence>
<dbReference type="EMBL" id="JANCYU010000026">
    <property type="protein sequence ID" value="KAK4524877.1"/>
    <property type="molecule type" value="Genomic_DNA"/>
</dbReference>
<dbReference type="GO" id="GO:0005737">
    <property type="term" value="C:cytoplasm"/>
    <property type="evidence" value="ECO:0007669"/>
    <property type="project" value="TreeGrafter"/>
</dbReference>
<dbReference type="Gene3D" id="2.60.40.640">
    <property type="match status" value="1"/>
</dbReference>
<sequence length="385" mass="44215">MELEIVLKSSTESNSLIFCPGESVRGNAILRLPERVPLKQVFIQLRGYEKLKRFWEKDRNEMNKENMSKEKSCRSQFSKDLMQQNLEYKSACILLQELILWDIENYVQQRESKRNATNSVIRRRARVDDEINQVQGVLLLPFQFQLPNGLPPTIRADGGDICIDYELCLIAELENNVLFKSDISDDGKNTRREKRCKLLIANDVSLLYKNSIFTKPHQEKAILVPKKENKWFSRKTPEEVILKAGIPTVIYEETVGSLIPVTVALINQSMKTVSDINIRQMQLRRIGSPDGNYTQSIAYGPALYVNPNNKSLRKNKNKLGPFQSMLPLAVSLGPTVEGKYVQFTNLVHVEVVFEDRRSKIELNLPIVVIRGKKSPFLQRIQEIIP</sequence>
<dbReference type="InterPro" id="IPR050357">
    <property type="entry name" value="Arrestin_domain-protein"/>
</dbReference>
<dbReference type="InterPro" id="IPR014752">
    <property type="entry name" value="Arrestin-like_C"/>
</dbReference>
<accession>A0AAV9IBU0</accession>
<protein>
    <recommendedName>
        <fullName evidence="3">Arrestin C-terminal-like domain-containing protein</fullName>
    </recommendedName>
</protein>
<evidence type="ECO:0000313" key="1">
    <source>
        <dbReference type="EMBL" id="KAK4524877.1"/>
    </source>
</evidence>
<dbReference type="AlphaFoldDB" id="A0AAV9IBU0"/>
<comment type="caution">
    <text evidence="1">The sequence shown here is derived from an EMBL/GenBank/DDBJ whole genome shotgun (WGS) entry which is preliminary data.</text>
</comment>
<name>A0AAV9IBU0_9RHOD</name>
<dbReference type="PANTHER" id="PTHR11188:SF17">
    <property type="entry name" value="FI21816P1"/>
    <property type="match status" value="1"/>
</dbReference>
<reference evidence="1 2" key="1">
    <citation type="submission" date="2022-07" db="EMBL/GenBank/DDBJ databases">
        <title>Genome-wide signatures of adaptation to extreme environments.</title>
        <authorList>
            <person name="Cho C.H."/>
            <person name="Yoon H.S."/>
        </authorList>
    </citation>
    <scope>NUCLEOTIDE SEQUENCE [LARGE SCALE GENOMIC DNA]</scope>
    <source>
        <strain evidence="1 2">108.79 E11</strain>
    </source>
</reference>
<gene>
    <name evidence="1" type="ORF">GAYE_SCF06G2779</name>
</gene>
<organism evidence="1 2">
    <name type="scientific">Galdieria yellowstonensis</name>
    <dbReference type="NCBI Taxonomy" id="3028027"/>
    <lineage>
        <taxon>Eukaryota</taxon>
        <taxon>Rhodophyta</taxon>
        <taxon>Bangiophyceae</taxon>
        <taxon>Galdieriales</taxon>
        <taxon>Galdieriaceae</taxon>
        <taxon>Galdieria</taxon>
    </lineage>
</organism>
<keyword evidence="2" id="KW-1185">Reference proteome</keyword>
<evidence type="ECO:0008006" key="3">
    <source>
        <dbReference type="Google" id="ProtNLM"/>
    </source>
</evidence>
<dbReference type="GO" id="GO:0015031">
    <property type="term" value="P:protein transport"/>
    <property type="evidence" value="ECO:0007669"/>
    <property type="project" value="TreeGrafter"/>
</dbReference>
<dbReference type="Proteomes" id="UP001300502">
    <property type="component" value="Unassembled WGS sequence"/>
</dbReference>
<dbReference type="SUPFAM" id="SSF81296">
    <property type="entry name" value="E set domains"/>
    <property type="match status" value="1"/>
</dbReference>